<dbReference type="Proteomes" id="UP001175353">
    <property type="component" value="Unassembled WGS sequence"/>
</dbReference>
<accession>A0AAN6JUD0</accession>
<dbReference type="AlphaFoldDB" id="A0AAN6JUD0"/>
<comment type="caution">
    <text evidence="1">The sequence shown here is derived from an EMBL/GenBank/DDBJ whole genome shotgun (WGS) entry which is preliminary data.</text>
</comment>
<reference evidence="1" key="1">
    <citation type="submission" date="2023-06" db="EMBL/GenBank/DDBJ databases">
        <title>Black Yeasts Isolated from many extreme environments.</title>
        <authorList>
            <person name="Coleine C."/>
            <person name="Stajich J.E."/>
            <person name="Selbmann L."/>
        </authorList>
    </citation>
    <scope>NUCLEOTIDE SEQUENCE</scope>
    <source>
        <strain evidence="1">CCFEE 5200</strain>
    </source>
</reference>
<protein>
    <submittedName>
        <fullName evidence="1">Uncharacterized protein</fullName>
    </submittedName>
</protein>
<keyword evidence="2" id="KW-1185">Reference proteome</keyword>
<evidence type="ECO:0000313" key="1">
    <source>
        <dbReference type="EMBL" id="KAK0948360.1"/>
    </source>
</evidence>
<feature type="non-terminal residue" evidence="1">
    <location>
        <position position="1"/>
    </location>
</feature>
<organism evidence="1 2">
    <name type="scientific">Friedmanniomyces endolithicus</name>
    <dbReference type="NCBI Taxonomy" id="329885"/>
    <lineage>
        <taxon>Eukaryota</taxon>
        <taxon>Fungi</taxon>
        <taxon>Dikarya</taxon>
        <taxon>Ascomycota</taxon>
        <taxon>Pezizomycotina</taxon>
        <taxon>Dothideomycetes</taxon>
        <taxon>Dothideomycetidae</taxon>
        <taxon>Mycosphaerellales</taxon>
        <taxon>Teratosphaeriaceae</taxon>
        <taxon>Friedmanniomyces</taxon>
    </lineage>
</organism>
<sequence length="55" mass="5453">VGAGRDVRVQEHVFPAGVDVVREGVADGADDGVASVGWRGVGCEAVFAAAEGLDG</sequence>
<evidence type="ECO:0000313" key="2">
    <source>
        <dbReference type="Proteomes" id="UP001175353"/>
    </source>
</evidence>
<name>A0AAN6JUD0_9PEZI</name>
<dbReference type="EMBL" id="JAUJLE010002054">
    <property type="protein sequence ID" value="KAK0948360.1"/>
    <property type="molecule type" value="Genomic_DNA"/>
</dbReference>
<gene>
    <name evidence="1" type="ORF">LTR91_027086</name>
</gene>
<proteinExistence type="predicted"/>